<organism evidence="2 3">
    <name type="scientific">Budvicia aquatica</name>
    <dbReference type="NCBI Taxonomy" id="82979"/>
    <lineage>
        <taxon>Bacteria</taxon>
        <taxon>Pseudomonadati</taxon>
        <taxon>Pseudomonadota</taxon>
        <taxon>Gammaproteobacteria</taxon>
        <taxon>Enterobacterales</taxon>
        <taxon>Budviciaceae</taxon>
        <taxon>Budvicia</taxon>
    </lineage>
</organism>
<evidence type="ECO:0000259" key="1">
    <source>
        <dbReference type="Pfam" id="PF01926"/>
    </source>
</evidence>
<name>A0A484ZEH0_9GAMM</name>
<protein>
    <submittedName>
        <fullName evidence="2">tRNA modification GTPase TrmE</fullName>
    </submittedName>
</protein>
<dbReference type="InterPro" id="IPR027417">
    <property type="entry name" value="P-loop_NTPase"/>
</dbReference>
<reference evidence="2 3" key="1">
    <citation type="submission" date="2019-03" db="EMBL/GenBank/DDBJ databases">
        <authorList>
            <consortium name="Pathogen Informatics"/>
        </authorList>
    </citation>
    <scope>NUCLEOTIDE SEQUENCE [LARGE SCALE GENOMIC DNA]</scope>
    <source>
        <strain evidence="2 3">NCTC12282</strain>
    </source>
</reference>
<proteinExistence type="predicted"/>
<accession>A0A484ZEH0</accession>
<dbReference type="GO" id="GO:0005525">
    <property type="term" value="F:GTP binding"/>
    <property type="evidence" value="ECO:0007669"/>
    <property type="project" value="InterPro"/>
</dbReference>
<sequence length="88" mass="9464">MPSVNPSLDYRLISLSGYLSKSVLSRITKPVIGIMGKTGVGKSSLCNALFQADISPVSDVTACTRGALRFRLQIGGAQHDDYRPPRRG</sequence>
<dbReference type="SUPFAM" id="SSF52540">
    <property type="entry name" value="P-loop containing nucleoside triphosphate hydrolases"/>
    <property type="match status" value="1"/>
</dbReference>
<evidence type="ECO:0000313" key="2">
    <source>
        <dbReference type="EMBL" id="VFS46840.1"/>
    </source>
</evidence>
<dbReference type="InterPro" id="IPR006073">
    <property type="entry name" value="GTP-bd"/>
</dbReference>
<dbReference type="Gene3D" id="3.40.50.300">
    <property type="entry name" value="P-loop containing nucleotide triphosphate hydrolases"/>
    <property type="match status" value="1"/>
</dbReference>
<dbReference type="EMBL" id="CAADJA010000002">
    <property type="protein sequence ID" value="VFS46840.1"/>
    <property type="molecule type" value="Genomic_DNA"/>
</dbReference>
<dbReference type="Proteomes" id="UP000373449">
    <property type="component" value="Unassembled WGS sequence"/>
</dbReference>
<gene>
    <name evidence="2" type="ORF">NCTC12282_01770</name>
</gene>
<dbReference type="AlphaFoldDB" id="A0A484ZEH0"/>
<feature type="domain" description="G" evidence="1">
    <location>
        <begin position="32"/>
        <end position="77"/>
    </location>
</feature>
<dbReference type="Pfam" id="PF01926">
    <property type="entry name" value="MMR_HSR1"/>
    <property type="match status" value="1"/>
</dbReference>
<evidence type="ECO:0000313" key="3">
    <source>
        <dbReference type="Proteomes" id="UP000373449"/>
    </source>
</evidence>